<name>A0A2V1HQ69_9MICO</name>
<dbReference type="OrthoDB" id="4578598at2"/>
<reference evidence="1 2" key="1">
    <citation type="submission" date="2018-05" db="EMBL/GenBank/DDBJ databases">
        <title>Amnibacterium sp. M8JJ-5, whole genome shotgun sequence.</title>
        <authorList>
            <person name="Tuo L."/>
        </authorList>
    </citation>
    <scope>NUCLEOTIDE SEQUENCE [LARGE SCALE GENOMIC DNA]</scope>
    <source>
        <strain evidence="1 2">M8JJ-5</strain>
    </source>
</reference>
<sequence>MLFDPEARWPDLFTPLSGDDRRSIVQALTAGWHEGWDPTRDDVANLVAKATGQIDQTEYLRRITESASPAQQS</sequence>
<evidence type="ECO:0000313" key="1">
    <source>
        <dbReference type="EMBL" id="PVZ93269.1"/>
    </source>
</evidence>
<dbReference type="EMBL" id="QEOP01000005">
    <property type="protein sequence ID" value="PVZ93269.1"/>
    <property type="molecule type" value="Genomic_DNA"/>
</dbReference>
<proteinExistence type="predicted"/>
<comment type="caution">
    <text evidence="1">The sequence shown here is derived from an EMBL/GenBank/DDBJ whole genome shotgun (WGS) entry which is preliminary data.</text>
</comment>
<gene>
    <name evidence="1" type="ORF">DDQ50_16350</name>
</gene>
<dbReference type="AlphaFoldDB" id="A0A2V1HQ69"/>
<accession>A0A2V1HQ69</accession>
<organism evidence="1 2">
    <name type="scientific">Amnibacterium flavum</name>
    <dbReference type="NCBI Taxonomy" id="2173173"/>
    <lineage>
        <taxon>Bacteria</taxon>
        <taxon>Bacillati</taxon>
        <taxon>Actinomycetota</taxon>
        <taxon>Actinomycetes</taxon>
        <taxon>Micrococcales</taxon>
        <taxon>Microbacteriaceae</taxon>
        <taxon>Amnibacterium</taxon>
    </lineage>
</organism>
<dbReference type="RefSeq" id="WP_116757865.1">
    <property type="nucleotide sequence ID" value="NZ_QEOP01000005.1"/>
</dbReference>
<evidence type="ECO:0000313" key="2">
    <source>
        <dbReference type="Proteomes" id="UP000244893"/>
    </source>
</evidence>
<keyword evidence="2" id="KW-1185">Reference proteome</keyword>
<dbReference type="Proteomes" id="UP000244893">
    <property type="component" value="Unassembled WGS sequence"/>
</dbReference>
<protein>
    <submittedName>
        <fullName evidence="1">Uncharacterized protein</fullName>
    </submittedName>
</protein>